<evidence type="ECO:0000313" key="20">
    <source>
        <dbReference type="EMBL" id="EGR27866.1"/>
    </source>
</evidence>
<dbReference type="GO" id="GO:0030286">
    <property type="term" value="C:dynein complex"/>
    <property type="evidence" value="ECO:0007669"/>
    <property type="project" value="UniProtKB-KW"/>
</dbReference>
<feature type="coiled-coil region" evidence="12">
    <location>
        <begin position="553"/>
        <end position="587"/>
    </location>
</feature>
<feature type="coiled-coil region" evidence="12">
    <location>
        <begin position="476"/>
        <end position="503"/>
    </location>
</feature>
<keyword evidence="11" id="KW-0966">Cell projection</keyword>
<dbReference type="Gene3D" id="1.20.920.30">
    <property type="match status" value="1"/>
</dbReference>
<evidence type="ECO:0000259" key="18">
    <source>
        <dbReference type="Pfam" id="PF18198"/>
    </source>
</evidence>
<keyword evidence="7 12" id="KW-0175">Coiled coil</keyword>
<evidence type="ECO:0000256" key="8">
    <source>
        <dbReference type="ARBA" id="ARBA00023069"/>
    </source>
</evidence>
<evidence type="ECO:0000256" key="11">
    <source>
        <dbReference type="ARBA" id="ARBA00023273"/>
    </source>
</evidence>
<dbReference type="GO" id="GO:0008569">
    <property type="term" value="F:minus-end-directed microtubule motor activity"/>
    <property type="evidence" value="ECO:0007669"/>
    <property type="project" value="InterPro"/>
</dbReference>
<evidence type="ECO:0000256" key="1">
    <source>
        <dbReference type="ARBA" id="ARBA00004430"/>
    </source>
</evidence>
<accession>G0R3T4</accession>
<dbReference type="InterPro" id="IPR041658">
    <property type="entry name" value="AAA_lid_11"/>
</dbReference>
<evidence type="ECO:0000259" key="13">
    <source>
        <dbReference type="Pfam" id="PF03028"/>
    </source>
</evidence>
<protein>
    <submittedName>
        <fullName evidence="20">Uncharacterized protein</fullName>
    </submittedName>
</protein>
<organism evidence="20 21">
    <name type="scientific">Ichthyophthirius multifiliis</name>
    <name type="common">White spot disease agent</name>
    <name type="synonym">Ich</name>
    <dbReference type="NCBI Taxonomy" id="5932"/>
    <lineage>
        <taxon>Eukaryota</taxon>
        <taxon>Sar</taxon>
        <taxon>Alveolata</taxon>
        <taxon>Ciliophora</taxon>
        <taxon>Intramacronucleata</taxon>
        <taxon>Oligohymenophorea</taxon>
        <taxon>Hymenostomatida</taxon>
        <taxon>Ophryoglenina</taxon>
        <taxon>Ichthyophthirius</taxon>
    </lineage>
</organism>
<dbReference type="FunFam" id="3.40.50.300:FF:000362">
    <property type="entry name" value="Dynein, axonemal, heavy chain 6"/>
    <property type="match status" value="1"/>
</dbReference>
<comment type="subcellular location">
    <subcellularLocation>
        <location evidence="1">Cytoplasm</location>
        <location evidence="1">Cytoskeleton</location>
        <location evidence="1">Cilium axoneme</location>
    </subcellularLocation>
</comment>
<dbReference type="InterPro" id="IPR026983">
    <property type="entry name" value="DHC"/>
</dbReference>
<reference evidence="20 21" key="1">
    <citation type="submission" date="2011-07" db="EMBL/GenBank/DDBJ databases">
        <authorList>
            <person name="Coyne R."/>
            <person name="Brami D."/>
            <person name="Johnson J."/>
            <person name="Hostetler J."/>
            <person name="Hannick L."/>
            <person name="Clark T."/>
            <person name="Cassidy-Hanley D."/>
            <person name="Inman J."/>
        </authorList>
    </citation>
    <scope>NUCLEOTIDE SEQUENCE [LARGE SCALE GENOMIC DNA]</scope>
    <source>
        <strain evidence="20 21">G5</strain>
    </source>
</reference>
<dbReference type="GO" id="GO:0045505">
    <property type="term" value="F:dynein intermediate chain binding"/>
    <property type="evidence" value="ECO:0007669"/>
    <property type="project" value="InterPro"/>
</dbReference>
<feature type="domain" description="Dynein heavy chain coiled coil stalk" evidence="14">
    <location>
        <begin position="485"/>
        <end position="841"/>
    </location>
</feature>
<feature type="domain" description="Dynein heavy chain C-terminal" evidence="19">
    <location>
        <begin position="1696"/>
        <end position="1912"/>
    </location>
</feature>
<dbReference type="PANTHER" id="PTHR22878:SF68">
    <property type="entry name" value="DYNEIN HEAVY CHAIN 6, AXONEMAL-LIKE"/>
    <property type="match status" value="1"/>
</dbReference>
<dbReference type="RefSeq" id="XP_004027211.1">
    <property type="nucleotide sequence ID" value="XM_004027162.1"/>
</dbReference>
<dbReference type="Gene3D" id="1.20.920.20">
    <property type="match status" value="1"/>
</dbReference>
<dbReference type="InterPro" id="IPR041228">
    <property type="entry name" value="Dynein_C"/>
</dbReference>
<dbReference type="Pfam" id="PF12781">
    <property type="entry name" value="AAA_9"/>
    <property type="match status" value="1"/>
</dbReference>
<keyword evidence="6" id="KW-0243">Dynein</keyword>
<dbReference type="GO" id="GO:0005930">
    <property type="term" value="C:axoneme"/>
    <property type="evidence" value="ECO:0007669"/>
    <property type="project" value="UniProtKB-SubCell"/>
</dbReference>
<evidence type="ECO:0000256" key="4">
    <source>
        <dbReference type="ARBA" id="ARBA00022741"/>
    </source>
</evidence>
<evidence type="ECO:0000256" key="9">
    <source>
        <dbReference type="ARBA" id="ARBA00023175"/>
    </source>
</evidence>
<dbReference type="InterPro" id="IPR041589">
    <property type="entry name" value="DNAH3_AAA_lid_1"/>
</dbReference>
<dbReference type="Proteomes" id="UP000008983">
    <property type="component" value="Unassembled WGS sequence"/>
</dbReference>
<evidence type="ECO:0000256" key="10">
    <source>
        <dbReference type="ARBA" id="ARBA00023212"/>
    </source>
</evidence>
<evidence type="ECO:0000256" key="2">
    <source>
        <dbReference type="ARBA" id="ARBA00022490"/>
    </source>
</evidence>
<dbReference type="InterPro" id="IPR043160">
    <property type="entry name" value="Dynein_C_barrel"/>
</dbReference>
<dbReference type="Gene3D" id="1.20.1270.280">
    <property type="match status" value="1"/>
</dbReference>
<dbReference type="InterPro" id="IPR035706">
    <property type="entry name" value="AAA_9"/>
</dbReference>
<dbReference type="GeneID" id="14903972"/>
<name>G0R3T4_ICHMU</name>
<dbReference type="InterPro" id="IPR027417">
    <property type="entry name" value="P-loop_NTPase"/>
</dbReference>
<evidence type="ECO:0000256" key="5">
    <source>
        <dbReference type="ARBA" id="ARBA00022840"/>
    </source>
</evidence>
<keyword evidence="9" id="KW-0505">Motor protein</keyword>
<evidence type="ECO:0000313" key="21">
    <source>
        <dbReference type="Proteomes" id="UP000008983"/>
    </source>
</evidence>
<evidence type="ECO:0000259" key="17">
    <source>
        <dbReference type="Pfam" id="PF17857"/>
    </source>
</evidence>
<evidence type="ECO:0000256" key="6">
    <source>
        <dbReference type="ARBA" id="ARBA00023017"/>
    </source>
</evidence>
<dbReference type="Gene3D" id="3.10.490.20">
    <property type="match status" value="1"/>
</dbReference>
<dbReference type="Pfam" id="PF12777">
    <property type="entry name" value="MT"/>
    <property type="match status" value="1"/>
</dbReference>
<evidence type="ECO:0000256" key="7">
    <source>
        <dbReference type="ARBA" id="ARBA00023054"/>
    </source>
</evidence>
<keyword evidence="2" id="KW-0963">Cytoplasm</keyword>
<keyword evidence="8" id="KW-0969">Cilium</keyword>
<dbReference type="FunFam" id="3.10.490.20:FF:000009">
    <property type="entry name" value="Dynein heavy chain 4"/>
    <property type="match status" value="1"/>
</dbReference>
<evidence type="ECO:0000256" key="3">
    <source>
        <dbReference type="ARBA" id="ARBA00022701"/>
    </source>
</evidence>
<dbReference type="FunFam" id="1.10.8.720:FF:000001">
    <property type="entry name" value="dynein heavy chain 7, axonemal"/>
    <property type="match status" value="1"/>
</dbReference>
<dbReference type="FunFam" id="1.20.920.20:FF:000013">
    <property type="entry name" value="Dynein Heavy Chain"/>
    <property type="match status" value="1"/>
</dbReference>
<dbReference type="GO" id="GO:0005524">
    <property type="term" value="F:ATP binding"/>
    <property type="evidence" value="ECO:0007669"/>
    <property type="project" value="UniProtKB-KW"/>
</dbReference>
<dbReference type="InterPro" id="IPR024317">
    <property type="entry name" value="Dynein_heavy_chain_D4_dom"/>
</dbReference>
<dbReference type="Pfam" id="PF12780">
    <property type="entry name" value="AAA_8"/>
    <property type="match status" value="1"/>
</dbReference>
<feature type="domain" description="Dynein heavy chain AAA lid" evidence="18">
    <location>
        <begin position="1486"/>
        <end position="1624"/>
    </location>
</feature>
<dbReference type="GO" id="GO:0051959">
    <property type="term" value="F:dynein light intermediate chain binding"/>
    <property type="evidence" value="ECO:0007669"/>
    <property type="project" value="InterPro"/>
</dbReference>
<dbReference type="InterPro" id="IPR024743">
    <property type="entry name" value="Dynein_HC_stalk"/>
</dbReference>
<feature type="domain" description="Dynein heavy chain AAA module D4" evidence="15">
    <location>
        <begin position="210"/>
        <end position="470"/>
    </location>
</feature>
<dbReference type="InterPro" id="IPR042219">
    <property type="entry name" value="AAA_lid_11_sf"/>
</dbReference>
<evidence type="ECO:0000259" key="19">
    <source>
        <dbReference type="Pfam" id="PF18199"/>
    </source>
</evidence>
<evidence type="ECO:0000259" key="14">
    <source>
        <dbReference type="Pfam" id="PF12777"/>
    </source>
</evidence>
<dbReference type="Gene3D" id="1.10.8.720">
    <property type="entry name" value="Region D6 of dynein motor"/>
    <property type="match status" value="1"/>
</dbReference>
<dbReference type="FunFam" id="3.40.50.300:FF:002141">
    <property type="entry name" value="Dynein heavy chain"/>
    <property type="match status" value="1"/>
</dbReference>
<dbReference type="GO" id="GO:0007018">
    <property type="term" value="P:microtubule-based movement"/>
    <property type="evidence" value="ECO:0007669"/>
    <property type="project" value="InterPro"/>
</dbReference>
<keyword evidence="21" id="KW-1185">Reference proteome</keyword>
<dbReference type="Pfam" id="PF03028">
    <property type="entry name" value="Dynein_heavy"/>
    <property type="match status" value="1"/>
</dbReference>
<dbReference type="PANTHER" id="PTHR22878">
    <property type="entry name" value="DYNEIN HEAVY CHAIN 6, AXONEMAL-LIKE-RELATED"/>
    <property type="match status" value="1"/>
</dbReference>
<keyword evidence="4" id="KW-0547">Nucleotide-binding</keyword>
<keyword evidence="10" id="KW-0206">Cytoskeleton</keyword>
<sequence length="1916" mass="220650">MGPPGGGRTFITNRVVRHFNILAYTELDQGTIKQIFQTLANYFLKKFNEGIRDALPKLIESSLSVYNQIKLDLLPTPSKSHYTFNLRDIWKVFQGICSITPKYCANVNQLLKLFYHEQMRVFHDRCTTEMDRKYLHNLVSSQFQIFGLKAEDVLDAERIIFGDFMQGRDTDSRYYQQIGDLEMLINKMDAFQEDYNSDTTFVFGGPKKQMKLIMFLDACEHIARIARIIRQPNGNALILGVGGSGRQSLSRMATFLTNYKIFQIEVIKNYSMRSWRDDVKKVLLFAGIENKPISFLFCDTQIIKEQMMEDINNILNSGDVTGLYQEKDLEDIQIACKADCVKKQMIPTKMNILQVYLQRVKKNIHMIIAMSPLGSAFTTRLRMFPSLVNCCTIDWFTQWPEEALIGVGKGQLQDYEEELQLGQNITTVVQMFKIIHKSVEKASVKYYEQLRRYNYVTPTSYLELLSTFKQVMMQKKKEVQLSIQRLKSGLDKLEEANKSVAEMRIVLKDMQPELEKASEETEIMMKKLSIDKAEADQTQKIVSQEEALATKQAAEATKLAEEAEASVADANRTLEETLLEVKKLKKEHLVEIKALGSPPTAVKVTLGGVVILNLDTIKENGGNIIMTAQEGAIGGKKEENYFETAKRYLLNDTQKLLDMLIEYKKESTTAATIKKLEQNILNQPEFTLEAVSRCSFATKFLFMWCKAMYDYFKVFTNTQPLREKLAETRKIVEEKTRELKFKKEALAKINAKIQELEEMYSQKMLQKEELTKKIQECEIKLERAKKLTDGLSEEAIRWANDIKTLIQKQNLVPAHSIISAGMVAYTGPFTSTFRSDLEQDWVINLAQLDLEHDSDITMRGFLGQPLKIQQWNIYGLPKDDTSIENGIIIEKGRRWPLMIDPQTQANKFIKNMGRDHQEGIEIVKANDSNLMKVMELAVQFGRWVLIENLGKELDPSLEPILQQQIVKSGSGYQIVIGDKPLAYSDKFKLFLTTTMPNPHYPPETFVKVSIINFAITPNGLEEQMLAYIVALENPALQQKKTEIVKKNAEDQKALVKIEDQILESLSGTGEIAEILMDETLVNQLQTSKKFAAEINQRVKDSKITEAQIDEARESYRPVAFRASILFFCIVDLATIDPMYQYSLQWFTNLFVMGVDKAPESNELEIRLDNLNQYFTYSLYENICRSLFERHKLIFSFMLTVKILEGKQEMDEVEWRYFLAGPQGEVDIPKNPTNWIPETSWPDIYTQFYGMNRLEAFKGIDQHLMQNTEQWKQIFDSNEAQKEPLPEEWNDKLDIFQKLIVLKSIRPDKVVPAIQNWIAEKLGKEFIFVPTFELSKCYKDSTVISPLIFVLSQGSDPIADFLKFAEEMEMTKRYDSISLGQGQGPKAEKLIKECSQKGTWCLLQNCHLAISWMSELEKIVESLNENIHQDFRLWLTSMPSQNFPISVLQNGIKMTMEPPQGLRANLLRTYKNMTDQELNECQRPDIFKKLLFGFCLFHAIIQDRRKFGAIGWNIPYEFTNEDLTVCKKQLKMLIDEYPKVPYKVINFLGAEINYGGRVTDDKDVRLIKSILQLYITNQALADGYKYSESGKYYSISAGKLDDYIQYIESLPLNPAPEAFGLHDNAEITNSQNETINLLSTILSCQPRSSGGTGKSREEQIEEIANNIQNKTPPLFDLDNVSTKYPTMYEESMNTQIQKRIKRISCPFRRARKITNSLYDNQVPKQWADKGFLSLKPLSSWTVDLNDRINFLQNWIDNGTPKVFWISGFFFPQAFITGTMQNYARKKVIAIDQLLIDFQYLDTITQEDISEKPEDGCYIYGIYLEGAAWNYKKHIIDQPQPKELFSDLPLTWVLPVLEKEQTKNIFYNCPMYKCVSRSGTLSTTGHSTNFVMFLELPSKEKEDVWIRAGVAAFLALRY</sequence>
<dbReference type="Pfam" id="PF18199">
    <property type="entry name" value="Dynein_C"/>
    <property type="match status" value="1"/>
</dbReference>
<dbReference type="Pfam" id="PF18198">
    <property type="entry name" value="AAA_lid_11"/>
    <property type="match status" value="1"/>
</dbReference>
<dbReference type="InParanoid" id="G0R3T4"/>
<dbReference type="STRING" id="857967.G0R3T4"/>
<dbReference type="Pfam" id="PF17857">
    <property type="entry name" value="AAA_lid_1"/>
    <property type="match status" value="1"/>
</dbReference>
<dbReference type="Gene3D" id="6.10.140.1060">
    <property type="match status" value="1"/>
</dbReference>
<feature type="domain" description="Dynein heavy chain ATP-binding dynein motor region" evidence="16">
    <location>
        <begin position="869"/>
        <end position="1094"/>
    </location>
</feature>
<dbReference type="EMBL" id="GL984312">
    <property type="protein sequence ID" value="EGR27866.1"/>
    <property type="molecule type" value="Genomic_DNA"/>
</dbReference>
<evidence type="ECO:0000259" key="15">
    <source>
        <dbReference type="Pfam" id="PF12780"/>
    </source>
</evidence>
<gene>
    <name evidence="20" type="ORF">IMG5_187100</name>
</gene>
<dbReference type="FunFam" id="3.40.50.300:FF:001145">
    <property type="entry name" value="Putative dynein heavy chain"/>
    <property type="match status" value="1"/>
</dbReference>
<dbReference type="FunFam" id="1.10.8.1220:FF:000001">
    <property type="entry name" value="Dynein axonemal heavy chain 5"/>
    <property type="match status" value="1"/>
</dbReference>
<dbReference type="Gene3D" id="1.10.8.1220">
    <property type="match status" value="1"/>
</dbReference>
<feature type="domain" description="Dynein heavy chain region D6 P-loop" evidence="13">
    <location>
        <begin position="1344"/>
        <end position="1454"/>
    </location>
</feature>
<feature type="coiled-coil region" evidence="12">
    <location>
        <begin position="725"/>
        <end position="794"/>
    </location>
</feature>
<dbReference type="Gene3D" id="3.40.50.300">
    <property type="entry name" value="P-loop containing nucleotide triphosphate hydrolases"/>
    <property type="match status" value="3"/>
</dbReference>
<dbReference type="eggNOG" id="KOG3595">
    <property type="taxonomic scope" value="Eukaryota"/>
</dbReference>
<feature type="domain" description="Dynein heavy chain 3 AAA+ lid" evidence="17">
    <location>
        <begin position="58"/>
        <end position="141"/>
    </location>
</feature>
<proteinExistence type="predicted"/>
<evidence type="ECO:0000256" key="12">
    <source>
        <dbReference type="SAM" id="Coils"/>
    </source>
</evidence>
<evidence type="ECO:0000259" key="16">
    <source>
        <dbReference type="Pfam" id="PF12781"/>
    </source>
</evidence>
<dbReference type="OrthoDB" id="537704at2759"/>
<dbReference type="SUPFAM" id="SSF52540">
    <property type="entry name" value="P-loop containing nucleoside triphosphate hydrolases"/>
    <property type="match status" value="2"/>
</dbReference>
<dbReference type="OMA" id="ANAPEYY"/>
<dbReference type="InterPro" id="IPR004273">
    <property type="entry name" value="Dynein_heavy_D6_P-loop"/>
</dbReference>
<keyword evidence="3" id="KW-0493">Microtubule</keyword>
<dbReference type="GO" id="GO:0005874">
    <property type="term" value="C:microtubule"/>
    <property type="evidence" value="ECO:0007669"/>
    <property type="project" value="UniProtKB-KW"/>
</dbReference>
<keyword evidence="5" id="KW-0067">ATP-binding</keyword>
<dbReference type="FunFam" id="1.20.920.30:FF:000002">
    <property type="entry name" value="Dynein axonemal heavy chain 3"/>
    <property type="match status" value="1"/>
</dbReference>